<dbReference type="GeneID" id="54453489"/>
<gene>
    <name evidence="2 4" type="ORF">BDZ99DRAFT_128236</name>
</gene>
<reference evidence="4" key="3">
    <citation type="submission" date="2025-04" db="UniProtKB">
        <authorList>
            <consortium name="RefSeq"/>
        </authorList>
    </citation>
    <scope>IDENTIFICATION</scope>
    <source>
        <strain evidence="4">CBS 304.34</strain>
    </source>
</reference>
<keyword evidence="3" id="KW-1185">Reference proteome</keyword>
<feature type="compositionally biased region" description="Low complexity" evidence="1">
    <location>
        <begin position="353"/>
        <end position="367"/>
    </location>
</feature>
<evidence type="ECO:0000256" key="1">
    <source>
        <dbReference type="SAM" id="MobiDB-lite"/>
    </source>
</evidence>
<dbReference type="AlphaFoldDB" id="A0A6A6Z4L7"/>
<name>A0A6A6Z4L7_9PEZI</name>
<feature type="region of interest" description="Disordered" evidence="1">
    <location>
        <begin position="345"/>
        <end position="406"/>
    </location>
</feature>
<evidence type="ECO:0000313" key="4">
    <source>
        <dbReference type="RefSeq" id="XP_033583046.1"/>
    </source>
</evidence>
<feature type="compositionally biased region" description="Low complexity" evidence="1">
    <location>
        <begin position="148"/>
        <end position="163"/>
    </location>
</feature>
<feature type="compositionally biased region" description="Polar residues" evidence="1">
    <location>
        <begin position="259"/>
        <end position="283"/>
    </location>
</feature>
<reference evidence="4" key="2">
    <citation type="submission" date="2020-04" db="EMBL/GenBank/DDBJ databases">
        <authorList>
            <consortium name="NCBI Genome Project"/>
        </authorList>
    </citation>
    <scope>NUCLEOTIDE SEQUENCE</scope>
    <source>
        <strain evidence="4">CBS 304.34</strain>
    </source>
</reference>
<feature type="compositionally biased region" description="Basic and acidic residues" evidence="1">
    <location>
        <begin position="16"/>
        <end position="29"/>
    </location>
</feature>
<evidence type="ECO:0000313" key="3">
    <source>
        <dbReference type="Proteomes" id="UP000504636"/>
    </source>
</evidence>
<proteinExistence type="predicted"/>
<accession>A0A6A6Z4L7</accession>
<dbReference type="Proteomes" id="UP000504636">
    <property type="component" value="Unplaced"/>
</dbReference>
<feature type="compositionally biased region" description="Basic and acidic residues" evidence="1">
    <location>
        <begin position="99"/>
        <end position="122"/>
    </location>
</feature>
<sequence length="406" mass="42710">MSDRLKGLTKGGWHPKGKDGGKETWRGDFKGVNTVAGWMGKGKSPAEEAQDHRSAPLSTLKDPAAFGPPPKHIHFHGAAAAPNSLTPDRDGWGAPLSEEELHANQRLEEQKGAKRREEEEANKPPPGPYKVNTTGLRVDNLPPPPKFQPSSAAQPTSQPAAKPKLPPRLPPRQNSRPDAHSAAPPPTYNDSVTHPPAQTYINQGPIDRLGQAGVSVPGFGIGRTASPPVPPRQTASPPKPPTSPPAITNRGPQLDELQSRFSRMSTPSSQSSAEPTTGTSFAQKQAALKTASSFREDPSKVSFSDMKSAAGTANNFRERHGEQVTSGWRTASALNQKYGVADRANSFASGSNTSAATPTSPVAPSPVHGGLGKKPPPPVPRKKETLASSPGPPPIPLTSKPKPGAS</sequence>
<dbReference type="OrthoDB" id="3357271at2759"/>
<feature type="region of interest" description="Disordered" evidence="1">
    <location>
        <begin position="1"/>
        <end position="328"/>
    </location>
</feature>
<feature type="compositionally biased region" description="Pro residues" evidence="1">
    <location>
        <begin position="227"/>
        <end position="244"/>
    </location>
</feature>
<evidence type="ECO:0000313" key="2">
    <source>
        <dbReference type="EMBL" id="KAF2816082.1"/>
    </source>
</evidence>
<protein>
    <submittedName>
        <fullName evidence="2 4">Uncharacterized protein</fullName>
    </submittedName>
</protein>
<dbReference type="RefSeq" id="XP_033583046.1">
    <property type="nucleotide sequence ID" value="XM_033712596.1"/>
</dbReference>
<organism evidence="2">
    <name type="scientific">Mytilinidion resinicola</name>
    <dbReference type="NCBI Taxonomy" id="574789"/>
    <lineage>
        <taxon>Eukaryota</taxon>
        <taxon>Fungi</taxon>
        <taxon>Dikarya</taxon>
        <taxon>Ascomycota</taxon>
        <taxon>Pezizomycotina</taxon>
        <taxon>Dothideomycetes</taxon>
        <taxon>Pleosporomycetidae</taxon>
        <taxon>Mytilinidiales</taxon>
        <taxon>Mytilinidiaceae</taxon>
        <taxon>Mytilinidion</taxon>
    </lineage>
</organism>
<feature type="compositionally biased region" description="Basic and acidic residues" evidence="1">
    <location>
        <begin position="44"/>
        <end position="54"/>
    </location>
</feature>
<reference evidence="2 4" key="1">
    <citation type="journal article" date="2020" name="Stud. Mycol.">
        <title>101 Dothideomycetes genomes: a test case for predicting lifestyles and emergence of pathogens.</title>
        <authorList>
            <person name="Haridas S."/>
            <person name="Albert R."/>
            <person name="Binder M."/>
            <person name="Bloem J."/>
            <person name="Labutti K."/>
            <person name="Salamov A."/>
            <person name="Andreopoulos B."/>
            <person name="Baker S."/>
            <person name="Barry K."/>
            <person name="Bills G."/>
            <person name="Bluhm B."/>
            <person name="Cannon C."/>
            <person name="Castanera R."/>
            <person name="Culley D."/>
            <person name="Daum C."/>
            <person name="Ezra D."/>
            <person name="Gonzalez J."/>
            <person name="Henrissat B."/>
            <person name="Kuo A."/>
            <person name="Liang C."/>
            <person name="Lipzen A."/>
            <person name="Lutzoni F."/>
            <person name="Magnuson J."/>
            <person name="Mondo S."/>
            <person name="Nolan M."/>
            <person name="Ohm R."/>
            <person name="Pangilinan J."/>
            <person name="Park H.-J."/>
            <person name="Ramirez L."/>
            <person name="Alfaro M."/>
            <person name="Sun H."/>
            <person name="Tritt A."/>
            <person name="Yoshinaga Y."/>
            <person name="Zwiers L.-H."/>
            <person name="Turgeon B."/>
            <person name="Goodwin S."/>
            <person name="Spatafora J."/>
            <person name="Crous P."/>
            <person name="Grigoriev I."/>
        </authorList>
    </citation>
    <scope>NUCLEOTIDE SEQUENCE</scope>
    <source>
        <strain evidence="2 4">CBS 304.34</strain>
    </source>
</reference>
<dbReference type="EMBL" id="MU003693">
    <property type="protein sequence ID" value="KAF2816082.1"/>
    <property type="molecule type" value="Genomic_DNA"/>
</dbReference>
<feature type="compositionally biased region" description="Low complexity" evidence="1">
    <location>
        <begin position="397"/>
        <end position="406"/>
    </location>
</feature>